<evidence type="ECO:0000313" key="2">
    <source>
        <dbReference type="Proteomes" id="UP000037043"/>
    </source>
</evidence>
<dbReference type="PATRIC" id="fig|1121318.3.peg.3076"/>
<dbReference type="InterPro" id="IPR018540">
    <property type="entry name" value="Spo0E-like"/>
</dbReference>
<name>A0A0L6Z5E7_9CLOT</name>
<protein>
    <submittedName>
        <fullName evidence="1">Spo0E like sporulation regulatory protein</fullName>
    </submittedName>
</protein>
<gene>
    <name evidence="1" type="ORF">CLHOM_30600</name>
</gene>
<reference evidence="2" key="1">
    <citation type="submission" date="2015-08" db="EMBL/GenBank/DDBJ databases">
        <title>Genome sequence of the strict anaerobe Clostridium homopropionicum LuHBu1 (DSM 5847T).</title>
        <authorList>
            <person name="Poehlein A."/>
            <person name="Beck M."/>
            <person name="Schiel-Bengelsdorf B."/>
            <person name="Bengelsdorf F.R."/>
            <person name="Daniel R."/>
            <person name="Duerre P."/>
        </authorList>
    </citation>
    <scope>NUCLEOTIDE SEQUENCE [LARGE SCALE GENOMIC DNA]</scope>
    <source>
        <strain evidence="2">DSM 5847</strain>
    </source>
</reference>
<dbReference type="GO" id="GO:0043937">
    <property type="term" value="P:regulation of sporulation"/>
    <property type="evidence" value="ECO:0007669"/>
    <property type="project" value="InterPro"/>
</dbReference>
<dbReference type="InterPro" id="IPR036638">
    <property type="entry name" value="HLH_DNA-bd_sf"/>
</dbReference>
<accession>A0A0L6Z5E7</accession>
<dbReference type="Proteomes" id="UP000037043">
    <property type="component" value="Unassembled WGS sequence"/>
</dbReference>
<dbReference type="GO" id="GO:0046983">
    <property type="term" value="F:protein dimerization activity"/>
    <property type="evidence" value="ECO:0007669"/>
    <property type="project" value="InterPro"/>
</dbReference>
<evidence type="ECO:0000313" key="1">
    <source>
        <dbReference type="EMBL" id="KOA18184.1"/>
    </source>
</evidence>
<dbReference type="Gene3D" id="4.10.280.10">
    <property type="entry name" value="Helix-loop-helix DNA-binding domain"/>
    <property type="match status" value="1"/>
</dbReference>
<comment type="caution">
    <text evidence="1">The sequence shown here is derived from an EMBL/GenBank/DDBJ whole genome shotgun (WGS) entry which is preliminary data.</text>
</comment>
<dbReference type="AlphaFoldDB" id="A0A0L6Z5E7"/>
<dbReference type="RefSeq" id="WP_082204453.1">
    <property type="nucleotide sequence ID" value="NZ_LHUR01000042.1"/>
</dbReference>
<organism evidence="1 2">
    <name type="scientific">Clostridium homopropionicum DSM 5847</name>
    <dbReference type="NCBI Taxonomy" id="1121318"/>
    <lineage>
        <taxon>Bacteria</taxon>
        <taxon>Bacillati</taxon>
        <taxon>Bacillota</taxon>
        <taxon>Clostridia</taxon>
        <taxon>Eubacteriales</taxon>
        <taxon>Clostridiaceae</taxon>
        <taxon>Clostridium</taxon>
    </lineage>
</organism>
<dbReference type="EMBL" id="LHUR01000042">
    <property type="protein sequence ID" value="KOA18184.1"/>
    <property type="molecule type" value="Genomic_DNA"/>
</dbReference>
<dbReference type="Pfam" id="PF09388">
    <property type="entry name" value="SpoOE-like"/>
    <property type="match status" value="1"/>
</dbReference>
<dbReference type="SUPFAM" id="SSF140500">
    <property type="entry name" value="BAS1536-like"/>
    <property type="match status" value="1"/>
</dbReference>
<sequence length="58" mass="6826">MSDLKDIMEEVERVRNIMNETLNEKGDLLDKEVIVASQILDSVLNEYYKILNKKIDKK</sequence>
<proteinExistence type="predicted"/>
<dbReference type="InterPro" id="IPR037208">
    <property type="entry name" value="Spo0E-like_sf"/>
</dbReference>
<keyword evidence="2" id="KW-1185">Reference proteome</keyword>